<proteinExistence type="inferred from homology"/>
<keyword evidence="4" id="KW-0235">DNA replication</keyword>
<reference evidence="14 15" key="1">
    <citation type="submission" date="2018-11" db="EMBL/GenBank/DDBJ databases">
        <title>Sequencing the genomes of 1000 actinobacteria strains.</title>
        <authorList>
            <person name="Klenk H.-P."/>
        </authorList>
    </citation>
    <scope>NUCLEOTIDE SEQUENCE [LARGE SCALE GENOMIC DNA]</scope>
    <source>
        <strain evidence="14 15">DSM 13521</strain>
    </source>
</reference>
<evidence type="ECO:0000313" key="14">
    <source>
        <dbReference type="EMBL" id="ROR96849.1"/>
    </source>
</evidence>
<dbReference type="InterPro" id="IPR000086">
    <property type="entry name" value="NUDIX_hydrolase_dom"/>
</dbReference>
<feature type="domain" description="Nudix hydrolase" evidence="13">
    <location>
        <begin position="1"/>
        <end position="158"/>
    </location>
</feature>
<protein>
    <recommendedName>
        <fullName evidence="11">8-oxo-dGTP diphosphatase</fullName>
        <ecNumber evidence="11">3.6.1.55</ecNumber>
    </recommendedName>
</protein>
<keyword evidence="9" id="KW-0234">DNA repair</keyword>
<dbReference type="OrthoDB" id="9804442at2"/>
<evidence type="ECO:0000256" key="5">
    <source>
        <dbReference type="ARBA" id="ARBA00022723"/>
    </source>
</evidence>
<dbReference type="PRINTS" id="PR00502">
    <property type="entry name" value="NUDIXFAMILY"/>
</dbReference>
<keyword evidence="7 12" id="KW-0378">Hydrolase</keyword>
<dbReference type="Gene3D" id="3.90.79.10">
    <property type="entry name" value="Nucleoside Triphosphate Pyrophosphohydrolase"/>
    <property type="match status" value="1"/>
</dbReference>
<dbReference type="GO" id="GO:0008413">
    <property type="term" value="F:8-oxo-7,8-dihydroguanosine triphosphate pyrophosphatase activity"/>
    <property type="evidence" value="ECO:0007669"/>
    <property type="project" value="TreeGrafter"/>
</dbReference>
<evidence type="ECO:0000256" key="8">
    <source>
        <dbReference type="ARBA" id="ARBA00022842"/>
    </source>
</evidence>
<dbReference type="PANTHER" id="PTHR47707:SF1">
    <property type="entry name" value="NUDIX HYDROLASE FAMILY PROTEIN"/>
    <property type="match status" value="1"/>
</dbReference>
<evidence type="ECO:0000256" key="4">
    <source>
        <dbReference type="ARBA" id="ARBA00022705"/>
    </source>
</evidence>
<evidence type="ECO:0000256" key="12">
    <source>
        <dbReference type="RuleBase" id="RU003476"/>
    </source>
</evidence>
<dbReference type="GO" id="GO:0006260">
    <property type="term" value="P:DNA replication"/>
    <property type="evidence" value="ECO:0007669"/>
    <property type="project" value="UniProtKB-KW"/>
</dbReference>
<comment type="caution">
    <text evidence="14">The sequence shown here is derived from an EMBL/GenBank/DDBJ whole genome shotgun (WGS) entry which is preliminary data.</text>
</comment>
<sequence>MALVVAAAILDDLVHPTRLLAARRSAPKTLAGAWEFPGGKVEPGELPAVALRRELVEELGVEVALGSLVAGPGIDDAEGRGVLSDLAGLGGEDADAAHLTWPIHQGHVMLVWLAVLEPGSGEPRPLQDHDELRWLPIGEWLSVPWLPADLPIVEAVARDLRVTI</sequence>
<evidence type="ECO:0000256" key="7">
    <source>
        <dbReference type="ARBA" id="ARBA00022801"/>
    </source>
</evidence>
<dbReference type="SUPFAM" id="SSF55811">
    <property type="entry name" value="Nudix"/>
    <property type="match status" value="1"/>
</dbReference>
<dbReference type="EMBL" id="RKHQ01000001">
    <property type="protein sequence ID" value="ROR96849.1"/>
    <property type="molecule type" value="Genomic_DNA"/>
</dbReference>
<accession>A0A3N2DAN7</accession>
<dbReference type="GO" id="GO:0044715">
    <property type="term" value="F:8-oxo-dGDP phosphatase activity"/>
    <property type="evidence" value="ECO:0007669"/>
    <property type="project" value="TreeGrafter"/>
</dbReference>
<comment type="similarity">
    <text evidence="2 12">Belongs to the Nudix hydrolase family.</text>
</comment>
<keyword evidence="6" id="KW-0227">DNA damage</keyword>
<dbReference type="GO" id="GO:0035539">
    <property type="term" value="F:8-oxo-7,8-dihydrodeoxyguanosine triphosphate pyrophosphatase activity"/>
    <property type="evidence" value="ECO:0007669"/>
    <property type="project" value="UniProtKB-EC"/>
</dbReference>
<dbReference type="AlphaFoldDB" id="A0A3N2DAN7"/>
<dbReference type="CDD" id="cd03425">
    <property type="entry name" value="NUDIX_MutT_NudA_like"/>
    <property type="match status" value="1"/>
</dbReference>
<evidence type="ECO:0000313" key="15">
    <source>
        <dbReference type="Proteomes" id="UP000275356"/>
    </source>
</evidence>
<dbReference type="InterPro" id="IPR015797">
    <property type="entry name" value="NUDIX_hydrolase-like_dom_sf"/>
</dbReference>
<dbReference type="EC" id="3.6.1.55" evidence="11"/>
<dbReference type="PROSITE" id="PS51462">
    <property type="entry name" value="NUDIX"/>
    <property type="match status" value="1"/>
</dbReference>
<evidence type="ECO:0000259" key="13">
    <source>
        <dbReference type="PROSITE" id="PS51462"/>
    </source>
</evidence>
<keyword evidence="8" id="KW-0460">Magnesium</keyword>
<evidence type="ECO:0000256" key="1">
    <source>
        <dbReference type="ARBA" id="ARBA00001946"/>
    </source>
</evidence>
<dbReference type="GO" id="GO:0006281">
    <property type="term" value="P:DNA repair"/>
    <property type="evidence" value="ECO:0007669"/>
    <property type="project" value="UniProtKB-KW"/>
</dbReference>
<name>A0A3N2DAN7_9MICO</name>
<evidence type="ECO:0000256" key="2">
    <source>
        <dbReference type="ARBA" id="ARBA00005582"/>
    </source>
</evidence>
<comment type="cofactor">
    <cofactor evidence="1">
        <name>Mg(2+)</name>
        <dbReference type="ChEBI" id="CHEBI:18420"/>
    </cofactor>
</comment>
<gene>
    <name evidence="14" type="ORF">EDD28_1441</name>
</gene>
<evidence type="ECO:0000256" key="10">
    <source>
        <dbReference type="ARBA" id="ARBA00035861"/>
    </source>
</evidence>
<keyword evidence="15" id="KW-1185">Reference proteome</keyword>
<dbReference type="Proteomes" id="UP000275356">
    <property type="component" value="Unassembled WGS sequence"/>
</dbReference>
<dbReference type="InterPro" id="IPR047127">
    <property type="entry name" value="MutT-like"/>
</dbReference>
<dbReference type="PROSITE" id="PS00893">
    <property type="entry name" value="NUDIX_BOX"/>
    <property type="match status" value="1"/>
</dbReference>
<dbReference type="Pfam" id="PF00293">
    <property type="entry name" value="NUDIX"/>
    <property type="match status" value="1"/>
</dbReference>
<dbReference type="PANTHER" id="PTHR47707">
    <property type="entry name" value="8-OXO-DGTP DIPHOSPHATASE"/>
    <property type="match status" value="1"/>
</dbReference>
<evidence type="ECO:0000256" key="11">
    <source>
        <dbReference type="ARBA" id="ARBA00038905"/>
    </source>
</evidence>
<organism evidence="14 15">
    <name type="scientific">Salana multivorans</name>
    <dbReference type="NCBI Taxonomy" id="120377"/>
    <lineage>
        <taxon>Bacteria</taxon>
        <taxon>Bacillati</taxon>
        <taxon>Actinomycetota</taxon>
        <taxon>Actinomycetes</taxon>
        <taxon>Micrococcales</taxon>
        <taxon>Beutenbergiaceae</taxon>
        <taxon>Salana</taxon>
    </lineage>
</organism>
<comment type="catalytic activity">
    <reaction evidence="10">
        <text>8-oxo-dGTP + H2O = 8-oxo-dGMP + diphosphate + H(+)</text>
        <dbReference type="Rhea" id="RHEA:31575"/>
        <dbReference type="ChEBI" id="CHEBI:15377"/>
        <dbReference type="ChEBI" id="CHEBI:15378"/>
        <dbReference type="ChEBI" id="CHEBI:33019"/>
        <dbReference type="ChEBI" id="CHEBI:63224"/>
        <dbReference type="ChEBI" id="CHEBI:77896"/>
        <dbReference type="EC" id="3.6.1.55"/>
    </reaction>
</comment>
<keyword evidence="3" id="KW-0515">Mutator protein</keyword>
<evidence type="ECO:0000256" key="6">
    <source>
        <dbReference type="ARBA" id="ARBA00022763"/>
    </source>
</evidence>
<dbReference type="RefSeq" id="WP_123738971.1">
    <property type="nucleotide sequence ID" value="NZ_RKHQ01000001.1"/>
</dbReference>
<dbReference type="GO" id="GO:0044716">
    <property type="term" value="F:8-oxo-GDP phosphatase activity"/>
    <property type="evidence" value="ECO:0007669"/>
    <property type="project" value="TreeGrafter"/>
</dbReference>
<dbReference type="InterPro" id="IPR020084">
    <property type="entry name" value="NUDIX_hydrolase_CS"/>
</dbReference>
<keyword evidence="5" id="KW-0479">Metal-binding</keyword>
<evidence type="ECO:0000256" key="3">
    <source>
        <dbReference type="ARBA" id="ARBA00022457"/>
    </source>
</evidence>
<dbReference type="GO" id="GO:0046872">
    <property type="term" value="F:metal ion binding"/>
    <property type="evidence" value="ECO:0007669"/>
    <property type="project" value="UniProtKB-KW"/>
</dbReference>
<evidence type="ECO:0000256" key="9">
    <source>
        <dbReference type="ARBA" id="ARBA00023204"/>
    </source>
</evidence>
<dbReference type="InterPro" id="IPR020476">
    <property type="entry name" value="Nudix_hydrolase"/>
</dbReference>